<evidence type="ECO:0000259" key="3">
    <source>
        <dbReference type="Pfam" id="PF23190"/>
    </source>
</evidence>
<reference evidence="5" key="1">
    <citation type="submission" date="2023-02" db="EMBL/GenBank/DDBJ databases">
        <title>Identification and recombinant expression of a fungal hydrolase from Papiliotrema laurentii that hydrolyzes apple cutin and clears colloidal polyester polyurethane.</title>
        <authorList>
            <consortium name="DOE Joint Genome Institute"/>
            <person name="Roman V.A."/>
            <person name="Bojanowski C."/>
            <person name="Crable B.R."/>
            <person name="Wagner D.N."/>
            <person name="Hung C.S."/>
            <person name="Nadeau L.J."/>
            <person name="Schratz L."/>
            <person name="Haridas S."/>
            <person name="Pangilinan J."/>
            <person name="Lipzen A."/>
            <person name="Na H."/>
            <person name="Yan M."/>
            <person name="Ng V."/>
            <person name="Grigoriev I.V."/>
            <person name="Spatafora J.W."/>
            <person name="Barlow D."/>
            <person name="Biffinger J."/>
            <person name="Kelley-Loughnane N."/>
            <person name="Varaljay V.A."/>
            <person name="Crookes-Goodson W.J."/>
        </authorList>
    </citation>
    <scope>NUCLEOTIDE SEQUENCE</scope>
    <source>
        <strain evidence="5">5307AH</strain>
    </source>
</reference>
<keyword evidence="2" id="KW-1133">Transmembrane helix</keyword>
<proteinExistence type="predicted"/>
<dbReference type="Proteomes" id="UP001182556">
    <property type="component" value="Unassembled WGS sequence"/>
</dbReference>
<dbReference type="Pfam" id="PF23317">
    <property type="entry name" value="YVC1_C"/>
    <property type="match status" value="1"/>
</dbReference>
<comment type="caution">
    <text evidence="5">The sequence shown here is derived from an EMBL/GenBank/DDBJ whole genome shotgun (WGS) entry which is preliminary data.</text>
</comment>
<evidence type="ECO:0008006" key="7">
    <source>
        <dbReference type="Google" id="ProtNLM"/>
    </source>
</evidence>
<organism evidence="5 6">
    <name type="scientific">Papiliotrema laurentii</name>
    <name type="common">Cryptococcus laurentii</name>
    <dbReference type="NCBI Taxonomy" id="5418"/>
    <lineage>
        <taxon>Eukaryota</taxon>
        <taxon>Fungi</taxon>
        <taxon>Dikarya</taxon>
        <taxon>Basidiomycota</taxon>
        <taxon>Agaricomycotina</taxon>
        <taxon>Tremellomycetes</taxon>
        <taxon>Tremellales</taxon>
        <taxon>Rhynchogastremaceae</taxon>
        <taxon>Papiliotrema</taxon>
    </lineage>
</organism>
<dbReference type="InterPro" id="IPR056336">
    <property type="entry name" value="YVC1_C"/>
</dbReference>
<feature type="region of interest" description="Disordered" evidence="1">
    <location>
        <begin position="631"/>
        <end position="651"/>
    </location>
</feature>
<dbReference type="Pfam" id="PF23190">
    <property type="entry name" value="LHD_TRPY1"/>
    <property type="match status" value="1"/>
</dbReference>
<feature type="domain" description="YVC1 N-terminal linker helical" evidence="3">
    <location>
        <begin position="68"/>
        <end position="229"/>
    </location>
</feature>
<feature type="region of interest" description="Disordered" evidence="1">
    <location>
        <begin position="63"/>
        <end position="84"/>
    </location>
</feature>
<feature type="transmembrane region" description="Helical" evidence="2">
    <location>
        <begin position="353"/>
        <end position="373"/>
    </location>
</feature>
<evidence type="ECO:0000259" key="4">
    <source>
        <dbReference type="Pfam" id="PF23317"/>
    </source>
</evidence>
<keyword evidence="6" id="KW-1185">Reference proteome</keyword>
<feature type="compositionally biased region" description="Basic and acidic residues" evidence="1">
    <location>
        <begin position="638"/>
        <end position="650"/>
    </location>
</feature>
<feature type="transmembrane region" description="Helical" evidence="2">
    <location>
        <begin position="563"/>
        <end position="582"/>
    </location>
</feature>
<protein>
    <recommendedName>
        <fullName evidence="7">Nonselective cation channel</fullName>
    </recommendedName>
</protein>
<gene>
    <name evidence="5" type="ORF">DB88DRAFT_534891</name>
</gene>
<feature type="transmembrane region" description="Helical" evidence="2">
    <location>
        <begin position="530"/>
        <end position="551"/>
    </location>
</feature>
<dbReference type="PANTHER" id="PTHR35859">
    <property type="entry name" value="NONSELECTIVE CATION CHANNEL PROTEIN"/>
    <property type="match status" value="1"/>
</dbReference>
<evidence type="ECO:0000256" key="1">
    <source>
        <dbReference type="SAM" id="MobiDB-lite"/>
    </source>
</evidence>
<evidence type="ECO:0000313" key="6">
    <source>
        <dbReference type="Proteomes" id="UP001182556"/>
    </source>
</evidence>
<accession>A0AAD9FRJ8</accession>
<evidence type="ECO:0000313" key="5">
    <source>
        <dbReference type="EMBL" id="KAK1924838.1"/>
    </source>
</evidence>
<keyword evidence="2" id="KW-0472">Membrane</keyword>
<feature type="domain" description="Calcium channel YVC1-like C-terminal transmembrane" evidence="4">
    <location>
        <begin position="293"/>
        <end position="584"/>
    </location>
</feature>
<name>A0AAD9FRJ8_PAPLA</name>
<dbReference type="InterPro" id="IPR052971">
    <property type="entry name" value="TRP_calcium_channel"/>
</dbReference>
<dbReference type="AlphaFoldDB" id="A0AAD9FRJ8"/>
<feature type="transmembrane region" description="Helical" evidence="2">
    <location>
        <begin position="380"/>
        <end position="401"/>
    </location>
</feature>
<feature type="transmembrane region" description="Helical" evidence="2">
    <location>
        <begin position="315"/>
        <end position="333"/>
    </location>
</feature>
<sequence length="711" mass="80276">MSPTGSTVPLSTASTFLLIHELHRTILESIDTALTWEQLNAPSINYTLIRPIIDRLAPTEYKSEREPLLSPDARLNDTEESRYTGPAESKTCIGAILFALMANRLQFISLANSDLSYAPLQSTRAAFCELVAMKVLRKLPHPENDADLAGELVREFCAFEGAPQEVWASIGEERAEIEEIRNSALELAIVTTSKRFLSLPIVQRLIHGIYVGSLVYSPSSTRALITDTYISERTKKQRQPSHSSFHRPLSALAKSKSREKLADVYLYNPYEAGWLDHGRLRVPKYRRWQEFLSQAILLTLFITTLSFKDLNHLKWVEVVFIIFTAGFMLDEYATSQEHGWTVYTANAWNVFDLSYIAVFLMYLVLRCIALASHSTQTSDLAFDILACGACILFPRLVFFLIRDNVVILALKAMIARFIRFMGLVILAFSGICFCLWTLGRGTWTVRQITWLMLQIWFGSSYLGFSSSESFHPIFGPIILIAYAALCNTLLITILISILSNEFAEINANAQEEHLFQRVVKTVEGVKSDAIFSYLPPVNLIALLILGPLSWVLTPRTLHRVNVFAIRATSFPFLLSISAWERWQYRSRRQIRLGAFDHIQKPGVFSSFLGGGSETLISSVFEVAPSTLPQTDIPVKRQKQAEDGDEDRGYEGKAWQSPLAEIFGKTHARRQIDRPEDISTLRAELQELRQSQLRTEEILARAFGPAQTSDQA</sequence>
<dbReference type="InterPro" id="IPR056337">
    <property type="entry name" value="LHD_YVC1"/>
</dbReference>
<evidence type="ECO:0000256" key="2">
    <source>
        <dbReference type="SAM" id="Phobius"/>
    </source>
</evidence>
<dbReference type="PANTHER" id="PTHR35859:SF6">
    <property type="entry name" value="ION TRANSPORT DOMAIN-CONTAINING PROTEIN"/>
    <property type="match status" value="1"/>
</dbReference>
<feature type="transmembrane region" description="Helical" evidence="2">
    <location>
        <begin position="413"/>
        <end position="436"/>
    </location>
</feature>
<dbReference type="EMBL" id="JAODAN010000004">
    <property type="protein sequence ID" value="KAK1924838.1"/>
    <property type="molecule type" value="Genomic_DNA"/>
</dbReference>
<keyword evidence="2" id="KW-0812">Transmembrane</keyword>
<feature type="transmembrane region" description="Helical" evidence="2">
    <location>
        <begin position="473"/>
        <end position="498"/>
    </location>
</feature>